<dbReference type="EMBL" id="SNRW01008460">
    <property type="protein sequence ID" value="KAA6379491.1"/>
    <property type="molecule type" value="Genomic_DNA"/>
</dbReference>
<name>A0A5J4VAH1_9EUKA</name>
<dbReference type="Proteomes" id="UP000324800">
    <property type="component" value="Unassembled WGS sequence"/>
</dbReference>
<organism evidence="1 2">
    <name type="scientific">Streblomastix strix</name>
    <dbReference type="NCBI Taxonomy" id="222440"/>
    <lineage>
        <taxon>Eukaryota</taxon>
        <taxon>Metamonada</taxon>
        <taxon>Preaxostyla</taxon>
        <taxon>Oxymonadida</taxon>
        <taxon>Streblomastigidae</taxon>
        <taxon>Streblomastix</taxon>
    </lineage>
</organism>
<evidence type="ECO:0000313" key="2">
    <source>
        <dbReference type="Proteomes" id="UP000324800"/>
    </source>
</evidence>
<accession>A0A5J4VAH1</accession>
<comment type="caution">
    <text evidence="1">The sequence shown here is derived from an EMBL/GenBank/DDBJ whole genome shotgun (WGS) entry which is preliminary data.</text>
</comment>
<protein>
    <submittedName>
        <fullName evidence="1">Uncharacterized protein</fullName>
    </submittedName>
</protein>
<reference evidence="1 2" key="1">
    <citation type="submission" date="2019-03" db="EMBL/GenBank/DDBJ databases">
        <title>Single cell metagenomics reveals metabolic interactions within the superorganism composed of flagellate Streblomastix strix and complex community of Bacteroidetes bacteria on its surface.</title>
        <authorList>
            <person name="Treitli S.C."/>
            <person name="Kolisko M."/>
            <person name="Husnik F."/>
            <person name="Keeling P."/>
            <person name="Hampl V."/>
        </authorList>
    </citation>
    <scope>NUCLEOTIDE SEQUENCE [LARGE SCALE GENOMIC DNA]</scope>
    <source>
        <strain evidence="1">ST1C</strain>
    </source>
</reference>
<dbReference type="AlphaFoldDB" id="A0A5J4VAH1"/>
<evidence type="ECO:0000313" key="1">
    <source>
        <dbReference type="EMBL" id="KAA6379491.1"/>
    </source>
</evidence>
<proteinExistence type="predicted"/>
<sequence length="207" mass="22704">MSPANGIIFGRIKSDSGESGGIFIDRGLNSQFSVDITGSVFEECRGLLAAGLPYPTNCICKISQTEEQCRCVEDDPRQLCECIPFGDKRTRCEELTVQCEVATPEQLIDFSSDICDCLEVGDPRTIECPPQTIDISQPINCTTTPRDVACIEQCEDNSGKTEEECPCVVGDKRDVCKDTEKSYGGSFRVMLSMVVSAVVLPMVALYW</sequence>
<gene>
    <name evidence="1" type="ORF">EZS28_024980</name>
</gene>